<dbReference type="Gene3D" id="2.40.50.100">
    <property type="match status" value="1"/>
</dbReference>
<evidence type="ECO:0000256" key="3">
    <source>
        <dbReference type="ARBA" id="ARBA00022840"/>
    </source>
</evidence>
<dbReference type="InterPro" id="IPR003593">
    <property type="entry name" value="AAA+_ATPase"/>
</dbReference>
<dbReference type="GO" id="GO:0015418">
    <property type="term" value="F:ABC-type quaternary ammonium compound transporting activity"/>
    <property type="evidence" value="ECO:0007669"/>
    <property type="project" value="UniProtKB-EC"/>
</dbReference>
<dbReference type="GO" id="GO:0016887">
    <property type="term" value="F:ATP hydrolysis activity"/>
    <property type="evidence" value="ECO:0007669"/>
    <property type="project" value="InterPro"/>
</dbReference>
<proteinExistence type="predicted"/>
<dbReference type="FunFam" id="3.40.50.300:FF:000425">
    <property type="entry name" value="Probable ABC transporter, ATP-binding subunit"/>
    <property type="match status" value="1"/>
</dbReference>
<dbReference type="PANTHER" id="PTHR42781">
    <property type="entry name" value="SPERMIDINE/PUTRESCINE IMPORT ATP-BINDING PROTEIN POTA"/>
    <property type="match status" value="1"/>
</dbReference>
<dbReference type="PANTHER" id="PTHR42781:SF4">
    <property type="entry name" value="SPERMIDINE_PUTRESCINE IMPORT ATP-BINDING PROTEIN POTA"/>
    <property type="match status" value="1"/>
</dbReference>
<dbReference type="InterPro" id="IPR050093">
    <property type="entry name" value="ABC_SmlMolc_Importer"/>
</dbReference>
<evidence type="ECO:0000313" key="6">
    <source>
        <dbReference type="EMBL" id="PDW03837.1"/>
    </source>
</evidence>
<keyword evidence="3" id="KW-0067">ATP-binding</keyword>
<reference evidence="7" key="1">
    <citation type="submission" date="2017-08" db="EMBL/GenBank/DDBJ databases">
        <authorList>
            <person name="Grouzdev D.S."/>
            <person name="Gaisin V.A."/>
            <person name="Rysina M.S."/>
            <person name="Gorlenko V.M."/>
        </authorList>
    </citation>
    <scope>NUCLEOTIDE SEQUENCE [LARGE SCALE GENOMIC DNA]</scope>
    <source>
        <strain evidence="7">Kir15-3F</strain>
    </source>
</reference>
<name>A0A2A6RL86_9CHLR</name>
<dbReference type="PROSITE" id="PS50893">
    <property type="entry name" value="ABC_TRANSPORTER_2"/>
    <property type="match status" value="1"/>
</dbReference>
<evidence type="ECO:0000256" key="4">
    <source>
        <dbReference type="ARBA" id="ARBA00066388"/>
    </source>
</evidence>
<dbReference type="SUPFAM" id="SSF52540">
    <property type="entry name" value="P-loop containing nucleoside triphosphate hydrolases"/>
    <property type="match status" value="1"/>
</dbReference>
<sequence>MLVVAAGAAGGTRTARTTMSDVHCSGLCKQFGPVVAVDTVNMQIQQGEILALLGPSGCGKTTILRLIAGFERLDRGEIRLGEQLVASREVWLPPERRKVGMVFQQHALFPHLDVGANVAFGLRSSAAVRRARVAELLELAGLAGMERRMPHQLSGGQQQRVALARALAPNPAVLLLDEPFSNLDADLRVSLRAQVRHILKQLGTTALFVTHDQEEALFMGDRVGVMRAGRLEQLCDPRELFLAPATRFVAEFIGVTNFLPATVHPAYLETELGRLEQTLALGPGSTIELVVRPDDLELVASPQGNARIAERIFRGGEYLYEVELASRQRLRCISNHIHDYAPETRVQVRLAPGHALAWFPLHKS</sequence>
<evidence type="ECO:0000259" key="5">
    <source>
        <dbReference type="PROSITE" id="PS50893"/>
    </source>
</evidence>
<dbReference type="AlphaFoldDB" id="A0A2A6RL86"/>
<dbReference type="InterPro" id="IPR017871">
    <property type="entry name" value="ABC_transporter-like_CS"/>
</dbReference>
<keyword evidence="1" id="KW-0813">Transport</keyword>
<dbReference type="GO" id="GO:0005524">
    <property type="term" value="F:ATP binding"/>
    <property type="evidence" value="ECO:0007669"/>
    <property type="project" value="UniProtKB-KW"/>
</dbReference>
<accession>A0A2A6RL86</accession>
<dbReference type="GO" id="GO:0043190">
    <property type="term" value="C:ATP-binding cassette (ABC) transporter complex"/>
    <property type="evidence" value="ECO:0007669"/>
    <property type="project" value="InterPro"/>
</dbReference>
<keyword evidence="7" id="KW-1185">Reference proteome</keyword>
<evidence type="ECO:0000256" key="1">
    <source>
        <dbReference type="ARBA" id="ARBA00022448"/>
    </source>
</evidence>
<dbReference type="Proteomes" id="UP000220527">
    <property type="component" value="Unassembled WGS sequence"/>
</dbReference>
<dbReference type="Pfam" id="PF00005">
    <property type="entry name" value="ABC_tran"/>
    <property type="match status" value="1"/>
</dbReference>
<evidence type="ECO:0000313" key="7">
    <source>
        <dbReference type="Proteomes" id="UP000220527"/>
    </source>
</evidence>
<dbReference type="SUPFAM" id="SSF50331">
    <property type="entry name" value="MOP-like"/>
    <property type="match status" value="1"/>
</dbReference>
<dbReference type="Gene3D" id="3.40.50.300">
    <property type="entry name" value="P-loop containing nucleotide triphosphate hydrolases"/>
    <property type="match status" value="1"/>
</dbReference>
<dbReference type="InterPro" id="IPR008995">
    <property type="entry name" value="Mo/tungstate-bd_C_term_dom"/>
</dbReference>
<dbReference type="InterPro" id="IPR027417">
    <property type="entry name" value="P-loop_NTPase"/>
</dbReference>
<dbReference type="OrthoDB" id="9778160at2"/>
<comment type="caution">
    <text evidence="6">The sequence shown here is derived from an EMBL/GenBank/DDBJ whole genome shotgun (WGS) entry which is preliminary data.</text>
</comment>
<dbReference type="SMART" id="SM00382">
    <property type="entry name" value="AAA"/>
    <property type="match status" value="1"/>
</dbReference>
<dbReference type="InterPro" id="IPR013611">
    <property type="entry name" value="Transp-assoc_OB_typ2"/>
</dbReference>
<protein>
    <recommendedName>
        <fullName evidence="4">ABC-type quaternary amine transporter</fullName>
        <ecNumber evidence="4">7.6.2.9</ecNumber>
    </recommendedName>
</protein>
<dbReference type="EMBL" id="NQWI01000020">
    <property type="protein sequence ID" value="PDW03837.1"/>
    <property type="molecule type" value="Genomic_DNA"/>
</dbReference>
<keyword evidence="2" id="KW-0547">Nucleotide-binding</keyword>
<dbReference type="EC" id="7.6.2.9" evidence="4"/>
<dbReference type="Pfam" id="PF08402">
    <property type="entry name" value="TOBE_2"/>
    <property type="match status" value="1"/>
</dbReference>
<dbReference type="InterPro" id="IPR003439">
    <property type="entry name" value="ABC_transporter-like_ATP-bd"/>
</dbReference>
<feature type="domain" description="ABC transporter" evidence="5">
    <location>
        <begin position="22"/>
        <end position="253"/>
    </location>
</feature>
<gene>
    <name evidence="6" type="ORF">CJ255_06700</name>
</gene>
<evidence type="ECO:0000256" key="2">
    <source>
        <dbReference type="ARBA" id="ARBA00022741"/>
    </source>
</evidence>
<dbReference type="PROSITE" id="PS00211">
    <property type="entry name" value="ABC_TRANSPORTER_1"/>
    <property type="match status" value="1"/>
</dbReference>
<organism evidence="6 7">
    <name type="scientific">Candidatus Viridilinea mediisalina</name>
    <dbReference type="NCBI Taxonomy" id="2024553"/>
    <lineage>
        <taxon>Bacteria</taxon>
        <taxon>Bacillati</taxon>
        <taxon>Chloroflexota</taxon>
        <taxon>Chloroflexia</taxon>
        <taxon>Chloroflexales</taxon>
        <taxon>Chloroflexineae</taxon>
        <taxon>Oscillochloridaceae</taxon>
        <taxon>Candidatus Viridilinea</taxon>
    </lineage>
</organism>